<feature type="transmembrane region" description="Helical" evidence="10">
    <location>
        <begin position="84"/>
        <end position="102"/>
    </location>
</feature>
<comment type="subcellular location">
    <subcellularLocation>
        <location evidence="1">Membrane</location>
        <topology evidence="1">Multi-pass membrane protein</topology>
    </subcellularLocation>
</comment>
<dbReference type="FunFam" id="1.20.1250.20:FF:000002">
    <property type="entry name" value="Sugar transport protein 13"/>
    <property type="match status" value="1"/>
</dbReference>
<feature type="transmembrane region" description="Helical" evidence="10">
    <location>
        <begin position="426"/>
        <end position="446"/>
    </location>
</feature>
<dbReference type="EMBL" id="OZ075115">
    <property type="protein sequence ID" value="CAL5064382.1"/>
    <property type="molecule type" value="Genomic_DNA"/>
</dbReference>
<dbReference type="PRINTS" id="PR00171">
    <property type="entry name" value="SUGRTRNSPORT"/>
</dbReference>
<dbReference type="Proteomes" id="UP001497457">
    <property type="component" value="Chromosome 5rd"/>
</dbReference>
<feature type="transmembrane region" description="Helical" evidence="10">
    <location>
        <begin position="321"/>
        <end position="341"/>
    </location>
</feature>
<evidence type="ECO:0000256" key="8">
    <source>
        <dbReference type="ARBA" id="ARBA00023136"/>
    </source>
</evidence>
<dbReference type="InterPro" id="IPR003663">
    <property type="entry name" value="Sugar/inositol_transpt"/>
</dbReference>
<evidence type="ECO:0000313" key="13">
    <source>
        <dbReference type="Proteomes" id="UP001497457"/>
    </source>
</evidence>
<protein>
    <recommendedName>
        <fullName evidence="11">Major facilitator superfamily (MFS) profile domain-containing protein</fullName>
    </recommendedName>
</protein>
<dbReference type="GO" id="GO:0015293">
    <property type="term" value="F:symporter activity"/>
    <property type="evidence" value="ECO:0007669"/>
    <property type="project" value="UniProtKB-KW"/>
</dbReference>
<feature type="transmembrane region" description="Helical" evidence="10">
    <location>
        <begin position="385"/>
        <end position="405"/>
    </location>
</feature>
<reference evidence="12 13" key="2">
    <citation type="submission" date="2024-10" db="EMBL/GenBank/DDBJ databases">
        <authorList>
            <person name="Ryan C."/>
        </authorList>
    </citation>
    <scope>NUCLEOTIDE SEQUENCE [LARGE SCALE GENOMIC DNA]</scope>
</reference>
<feature type="transmembrane region" description="Helical" evidence="10">
    <location>
        <begin position="173"/>
        <end position="191"/>
    </location>
</feature>
<dbReference type="PROSITE" id="PS00217">
    <property type="entry name" value="SUGAR_TRANSPORT_2"/>
    <property type="match status" value="1"/>
</dbReference>
<feature type="transmembrane region" description="Helical" evidence="10">
    <location>
        <begin position="25"/>
        <end position="43"/>
    </location>
</feature>
<evidence type="ECO:0000256" key="10">
    <source>
        <dbReference type="SAM" id="Phobius"/>
    </source>
</evidence>
<feature type="transmembrane region" description="Helical" evidence="10">
    <location>
        <begin position="353"/>
        <end position="373"/>
    </location>
</feature>
<evidence type="ECO:0000256" key="3">
    <source>
        <dbReference type="ARBA" id="ARBA00022448"/>
    </source>
</evidence>
<dbReference type="InterPro" id="IPR005829">
    <property type="entry name" value="Sugar_transporter_CS"/>
</dbReference>
<keyword evidence="6" id="KW-0769">Symport</keyword>
<evidence type="ECO:0000313" key="12">
    <source>
        <dbReference type="EMBL" id="CAL5064382.1"/>
    </source>
</evidence>
<feature type="domain" description="Major facilitator superfamily (MFS) profile" evidence="11">
    <location>
        <begin position="30"/>
        <end position="477"/>
    </location>
</feature>
<dbReference type="InterPro" id="IPR020846">
    <property type="entry name" value="MFS_dom"/>
</dbReference>
<feature type="transmembrane region" description="Helical" evidence="10">
    <location>
        <begin position="203"/>
        <end position="224"/>
    </location>
</feature>
<reference evidence="13" key="1">
    <citation type="submission" date="2024-06" db="EMBL/GenBank/DDBJ databases">
        <authorList>
            <person name="Ryan C."/>
        </authorList>
    </citation>
    <scope>NUCLEOTIDE SEQUENCE [LARGE SCALE GENOMIC DNA]</scope>
</reference>
<evidence type="ECO:0000256" key="2">
    <source>
        <dbReference type="ARBA" id="ARBA00010992"/>
    </source>
</evidence>
<evidence type="ECO:0000256" key="7">
    <source>
        <dbReference type="ARBA" id="ARBA00022989"/>
    </source>
</evidence>
<keyword evidence="8 10" id="KW-0472">Membrane</keyword>
<organism evidence="12 13">
    <name type="scientific">Urochloa decumbens</name>
    <dbReference type="NCBI Taxonomy" id="240449"/>
    <lineage>
        <taxon>Eukaryota</taxon>
        <taxon>Viridiplantae</taxon>
        <taxon>Streptophyta</taxon>
        <taxon>Embryophyta</taxon>
        <taxon>Tracheophyta</taxon>
        <taxon>Spermatophyta</taxon>
        <taxon>Magnoliopsida</taxon>
        <taxon>Liliopsida</taxon>
        <taxon>Poales</taxon>
        <taxon>Poaceae</taxon>
        <taxon>PACMAD clade</taxon>
        <taxon>Panicoideae</taxon>
        <taxon>Panicodae</taxon>
        <taxon>Paniceae</taxon>
        <taxon>Melinidinae</taxon>
        <taxon>Urochloa</taxon>
    </lineage>
</organism>
<dbReference type="PANTHER" id="PTHR23500:SF595">
    <property type="entry name" value="OS09G0416200 PROTEIN"/>
    <property type="match status" value="1"/>
</dbReference>
<dbReference type="CDD" id="cd17361">
    <property type="entry name" value="MFS_STP"/>
    <property type="match status" value="1"/>
</dbReference>
<proteinExistence type="inferred from homology"/>
<name>A0ABC9EUM6_9POAL</name>
<keyword evidence="4" id="KW-0762">Sugar transport</keyword>
<dbReference type="InterPro" id="IPR044778">
    <property type="entry name" value="MFS_STP/MST-like_plant"/>
</dbReference>
<evidence type="ECO:0000256" key="1">
    <source>
        <dbReference type="ARBA" id="ARBA00004141"/>
    </source>
</evidence>
<accession>A0ABC9EUM6</accession>
<keyword evidence="5 10" id="KW-0812">Transmembrane</keyword>
<dbReference type="SUPFAM" id="SSF103473">
    <property type="entry name" value="MFS general substrate transporter"/>
    <property type="match status" value="1"/>
</dbReference>
<evidence type="ECO:0000256" key="9">
    <source>
        <dbReference type="RuleBase" id="RU003346"/>
    </source>
</evidence>
<evidence type="ECO:0000256" key="5">
    <source>
        <dbReference type="ARBA" id="ARBA00022692"/>
    </source>
</evidence>
<sequence>MAGGGVAALGVSTDRAAQYKGRMTLAVAMTCLVAAVGGAIFGYDIGISGGVTSMDPFLKKFFPAVFHKKNSGGRNNYCKYDNQGLSAFTSSLYLAGLVASLAASPVTRNYGRKASIVCGGVSFLAGAALNVAAVNLAMLILGRIMLGVGIGFGNQAVPLYLSEMAPAHLRGGLNMMFQLATTLGIFTANLINYGTQNIKPWGWRLSLGLAAAPALLMTAGGLLLPETPNSLIERGRVDEGRRVLERIRGTADVDAEFTDMVEASALANTVEHPFRNILERRNRPQLVMAVCMPAFQILTGINSILFYAPVLFQSMGFGGNASLYSSVLTGAVLFSSTLISIGTVDRLGRRKLLISGGIQMIVCQVIVAVILGVKFGAEKQLSRSYSIVVVVVICLFVLAFGWSWGPLGWTVPSEIFPLETRSAGQSITVAVNLLFTFAIAQAFLSLLCAFKFGIFLFFASWITVMTAFVYVFLPETKGVPIEEMVLLWRKHWFWKKVMPELPLEDGWGAAEGHAATDNNGHK</sequence>
<dbReference type="NCBIfam" id="TIGR00879">
    <property type="entry name" value="SP"/>
    <property type="match status" value="1"/>
</dbReference>
<feature type="transmembrane region" description="Helical" evidence="10">
    <location>
        <begin position="114"/>
        <end position="134"/>
    </location>
</feature>
<dbReference type="AlphaFoldDB" id="A0ABC9EUM6"/>
<evidence type="ECO:0000259" key="11">
    <source>
        <dbReference type="PROSITE" id="PS50850"/>
    </source>
</evidence>
<dbReference type="GO" id="GO:0016020">
    <property type="term" value="C:membrane"/>
    <property type="evidence" value="ECO:0007669"/>
    <property type="project" value="UniProtKB-SubCell"/>
</dbReference>
<feature type="transmembrane region" description="Helical" evidence="10">
    <location>
        <begin position="452"/>
        <end position="473"/>
    </location>
</feature>
<evidence type="ECO:0000256" key="6">
    <source>
        <dbReference type="ARBA" id="ARBA00022847"/>
    </source>
</evidence>
<comment type="similarity">
    <text evidence="2 9">Belongs to the major facilitator superfamily. Sugar transporter (TC 2.A.1.1) family.</text>
</comment>
<gene>
    <name evidence="12" type="ORF">URODEC1_LOCUS99443</name>
</gene>
<keyword evidence="13" id="KW-1185">Reference proteome</keyword>
<dbReference type="PANTHER" id="PTHR23500">
    <property type="entry name" value="SOLUTE CARRIER FAMILY 2, FACILITATED GLUCOSE TRANSPORTER"/>
    <property type="match status" value="1"/>
</dbReference>
<dbReference type="Gene3D" id="1.20.1250.20">
    <property type="entry name" value="MFS general substrate transporter like domains"/>
    <property type="match status" value="1"/>
</dbReference>
<evidence type="ECO:0000256" key="4">
    <source>
        <dbReference type="ARBA" id="ARBA00022597"/>
    </source>
</evidence>
<feature type="transmembrane region" description="Helical" evidence="10">
    <location>
        <begin position="286"/>
        <end position="309"/>
    </location>
</feature>
<dbReference type="Pfam" id="PF00083">
    <property type="entry name" value="Sugar_tr"/>
    <property type="match status" value="1"/>
</dbReference>
<dbReference type="InterPro" id="IPR036259">
    <property type="entry name" value="MFS_trans_sf"/>
</dbReference>
<keyword evidence="3 9" id="KW-0813">Transport</keyword>
<dbReference type="InterPro" id="IPR005828">
    <property type="entry name" value="MFS_sugar_transport-like"/>
</dbReference>
<dbReference type="PROSITE" id="PS00216">
    <property type="entry name" value="SUGAR_TRANSPORT_1"/>
    <property type="match status" value="1"/>
</dbReference>
<dbReference type="PROSITE" id="PS50850">
    <property type="entry name" value="MFS"/>
    <property type="match status" value="1"/>
</dbReference>
<dbReference type="InterPro" id="IPR045262">
    <property type="entry name" value="STP/PLT_plant"/>
</dbReference>
<keyword evidence="7 10" id="KW-1133">Transmembrane helix</keyword>